<protein>
    <submittedName>
        <fullName evidence="2">Aldo/keto reductase</fullName>
    </submittedName>
</protein>
<reference evidence="2 3" key="1">
    <citation type="submission" date="2022-12" db="EMBL/GenBank/DDBJ databases">
        <title>Draft genome sequence of Paenibacillus sp. dW9.</title>
        <authorList>
            <person name="Choi E.-W."/>
            <person name="Kim D.-U."/>
        </authorList>
    </citation>
    <scope>NUCLEOTIDE SEQUENCE [LARGE SCALE GENOMIC DNA]</scope>
    <source>
        <strain evidence="3">dW9</strain>
    </source>
</reference>
<comment type="caution">
    <text evidence="2">The sequence shown here is derived from an EMBL/GenBank/DDBJ whole genome shotgun (WGS) entry which is preliminary data.</text>
</comment>
<keyword evidence="3" id="KW-1185">Reference proteome</keyword>
<evidence type="ECO:0000313" key="3">
    <source>
        <dbReference type="Proteomes" id="UP001527882"/>
    </source>
</evidence>
<dbReference type="InterPro" id="IPR023210">
    <property type="entry name" value="NADP_OxRdtase_dom"/>
</dbReference>
<evidence type="ECO:0000313" key="2">
    <source>
        <dbReference type="EMBL" id="MCZ8516115.1"/>
    </source>
</evidence>
<feature type="domain" description="NADP-dependent oxidoreductase" evidence="1">
    <location>
        <begin position="40"/>
        <end position="263"/>
    </location>
</feature>
<dbReference type="InterPro" id="IPR053135">
    <property type="entry name" value="AKR2_Oxidoreductase"/>
</dbReference>
<gene>
    <name evidence="2" type="ORF">O9H85_27680</name>
</gene>
<dbReference type="CDD" id="cd19105">
    <property type="entry name" value="AKR_unchar"/>
    <property type="match status" value="1"/>
</dbReference>
<dbReference type="Proteomes" id="UP001527882">
    <property type="component" value="Unassembled WGS sequence"/>
</dbReference>
<dbReference type="EMBL" id="JAQAGZ010000021">
    <property type="protein sequence ID" value="MCZ8516115.1"/>
    <property type="molecule type" value="Genomic_DNA"/>
</dbReference>
<dbReference type="InterPro" id="IPR036812">
    <property type="entry name" value="NAD(P)_OxRdtase_dom_sf"/>
</dbReference>
<evidence type="ECO:0000259" key="1">
    <source>
        <dbReference type="Pfam" id="PF00248"/>
    </source>
</evidence>
<dbReference type="Gene3D" id="3.20.20.100">
    <property type="entry name" value="NADP-dependent oxidoreductase domain"/>
    <property type="match status" value="1"/>
</dbReference>
<dbReference type="RefSeq" id="WP_269884645.1">
    <property type="nucleotide sequence ID" value="NZ_JAQAGZ010000021.1"/>
</dbReference>
<name>A0ABT4QHE5_9BACL</name>
<accession>A0ABT4QHE5</accession>
<sequence length="298" mass="33330">MKYVDFGKTGLKVSRIAVGGYPFAGVNKAQGWDPYSDEGRKTAIHTIHTALDLGINYIDTAAGYGNGHSESIIGEVLKTRRDECFVASKVSYKGIDKRGVMESVEASLKRMQTEHIDVIQFHGGIYDNESYDHIVNGGLLEGLQELRQQGKVRLLGLTTEDAHSALNLCNTNLFDVVQVNYNIIYQAAALHLLDLTSEKGMGVAIMRPMTSGIFQRLMEYLSPNMAQHEDLYSLCLKFLLSDSRVHIINAGMRWPEEVERNVQLVDSYDPPLDIVNLPRMTVKIYETDDLRNGFVPSN</sequence>
<dbReference type="SUPFAM" id="SSF51430">
    <property type="entry name" value="NAD(P)-linked oxidoreductase"/>
    <property type="match status" value="1"/>
</dbReference>
<organism evidence="2 3">
    <name type="scientific">Paenibacillus gyeongsangnamensis</name>
    <dbReference type="NCBI Taxonomy" id="3388067"/>
    <lineage>
        <taxon>Bacteria</taxon>
        <taxon>Bacillati</taxon>
        <taxon>Bacillota</taxon>
        <taxon>Bacilli</taxon>
        <taxon>Bacillales</taxon>
        <taxon>Paenibacillaceae</taxon>
        <taxon>Paenibacillus</taxon>
    </lineage>
</organism>
<dbReference type="PANTHER" id="PTHR43312:SF1">
    <property type="entry name" value="NADP-DEPENDENT OXIDOREDUCTASE DOMAIN-CONTAINING PROTEIN"/>
    <property type="match status" value="1"/>
</dbReference>
<dbReference type="Pfam" id="PF00248">
    <property type="entry name" value="Aldo_ket_red"/>
    <property type="match status" value="1"/>
</dbReference>
<proteinExistence type="predicted"/>
<dbReference type="PANTHER" id="PTHR43312">
    <property type="entry name" value="D-THREO-ALDOSE 1-DEHYDROGENASE"/>
    <property type="match status" value="1"/>
</dbReference>